<organism evidence="2">
    <name type="scientific">freshwater metagenome</name>
    <dbReference type="NCBI Taxonomy" id="449393"/>
    <lineage>
        <taxon>unclassified sequences</taxon>
        <taxon>metagenomes</taxon>
        <taxon>ecological metagenomes</taxon>
    </lineage>
</organism>
<accession>A0A6J6HEX3</accession>
<dbReference type="SUPFAM" id="SSF56317">
    <property type="entry name" value="Carbon-nitrogen hydrolase"/>
    <property type="match status" value="1"/>
</dbReference>
<evidence type="ECO:0000313" key="2">
    <source>
        <dbReference type="EMBL" id="CAB4612222.1"/>
    </source>
</evidence>
<sequence>MKIALIQHDIVWADRAANFQALSPLIAEAAHNGAQLIVLSEMFSTGFVVDRDDIGEPEGGLSSQFLVQMATTHKVHVCGSCPEIAPDDTRPYNSFVMAAPDGTTHRYRKIHPFTYGGEDKHFRPGNQHVTLSIHDITVSLFVCYDLRFADEFWALAHQTDLFLVPANWPASRREHWLTLLRARAIENQTYVAGCNRVGEGGNLSYNGESCVIGPFGDTICAADNQQTILYAEIDPLHVKSIRAKFPFLQDRR</sequence>
<dbReference type="InterPro" id="IPR036526">
    <property type="entry name" value="C-N_Hydrolase_sf"/>
</dbReference>
<gene>
    <name evidence="2" type="ORF">UFOPK1889_00361</name>
</gene>
<dbReference type="PANTHER" id="PTHR47799:SF1">
    <property type="entry name" value="OMEGA-AMIDASE YAFV"/>
    <property type="match status" value="1"/>
</dbReference>
<name>A0A6J6HEX3_9ZZZZ</name>
<feature type="domain" description="CN hydrolase" evidence="1">
    <location>
        <begin position="1"/>
        <end position="235"/>
    </location>
</feature>
<protein>
    <submittedName>
        <fullName evidence="2">Unannotated protein</fullName>
    </submittedName>
</protein>
<proteinExistence type="predicted"/>
<evidence type="ECO:0000259" key="1">
    <source>
        <dbReference type="PROSITE" id="PS50263"/>
    </source>
</evidence>
<dbReference type="CDD" id="cd07583">
    <property type="entry name" value="nitrilase_5"/>
    <property type="match status" value="1"/>
</dbReference>
<dbReference type="InterPro" id="IPR003010">
    <property type="entry name" value="C-N_Hydrolase"/>
</dbReference>
<dbReference type="Gene3D" id="3.60.110.10">
    <property type="entry name" value="Carbon-nitrogen hydrolase"/>
    <property type="match status" value="1"/>
</dbReference>
<dbReference type="EMBL" id="CAEZUZ010000038">
    <property type="protein sequence ID" value="CAB4612222.1"/>
    <property type="molecule type" value="Genomic_DNA"/>
</dbReference>
<dbReference type="AlphaFoldDB" id="A0A6J6HEX3"/>
<dbReference type="InterPro" id="IPR052737">
    <property type="entry name" value="Omega-amidase_YafV"/>
</dbReference>
<dbReference type="PANTHER" id="PTHR47799">
    <property type="entry name" value="OMEGA-AMIDASE YAFV"/>
    <property type="match status" value="1"/>
</dbReference>
<dbReference type="GO" id="GO:0050152">
    <property type="term" value="F:omega-amidase activity"/>
    <property type="evidence" value="ECO:0007669"/>
    <property type="project" value="TreeGrafter"/>
</dbReference>
<dbReference type="Pfam" id="PF00795">
    <property type="entry name" value="CN_hydrolase"/>
    <property type="match status" value="1"/>
</dbReference>
<reference evidence="2" key="1">
    <citation type="submission" date="2020-05" db="EMBL/GenBank/DDBJ databases">
        <authorList>
            <person name="Chiriac C."/>
            <person name="Salcher M."/>
            <person name="Ghai R."/>
            <person name="Kavagutti S V."/>
        </authorList>
    </citation>
    <scope>NUCLEOTIDE SEQUENCE</scope>
</reference>
<dbReference type="PROSITE" id="PS50263">
    <property type="entry name" value="CN_HYDROLASE"/>
    <property type="match status" value="1"/>
</dbReference>
<dbReference type="GO" id="GO:0106008">
    <property type="term" value="F:2-oxoglutaramate amidase activity"/>
    <property type="evidence" value="ECO:0007669"/>
    <property type="project" value="TreeGrafter"/>
</dbReference>